<keyword evidence="3" id="KW-0805">Transcription regulation</keyword>
<comment type="subcellular location">
    <subcellularLocation>
        <location evidence="1">Cytoplasm</location>
    </subcellularLocation>
</comment>
<evidence type="ECO:0000256" key="1">
    <source>
        <dbReference type="ARBA" id="ARBA00004496"/>
    </source>
</evidence>
<dbReference type="PROSITE" id="PS50937">
    <property type="entry name" value="HTH_MERR_2"/>
    <property type="match status" value="1"/>
</dbReference>
<dbReference type="InterPro" id="IPR000551">
    <property type="entry name" value="MerR-type_HTH_dom"/>
</dbReference>
<keyword evidence="4" id="KW-0238">DNA-binding</keyword>
<evidence type="ECO:0000256" key="3">
    <source>
        <dbReference type="ARBA" id="ARBA00023015"/>
    </source>
</evidence>
<dbReference type="GO" id="GO:0003677">
    <property type="term" value="F:DNA binding"/>
    <property type="evidence" value="ECO:0007669"/>
    <property type="project" value="UniProtKB-KW"/>
</dbReference>
<name>A0A502G9N0_9PROT</name>
<accession>A0A502G9N0</accession>
<dbReference type="PRINTS" id="PR00040">
    <property type="entry name" value="HTHMERR"/>
</dbReference>
<evidence type="ECO:0000256" key="2">
    <source>
        <dbReference type="ARBA" id="ARBA00022490"/>
    </source>
</evidence>
<dbReference type="GO" id="GO:0005507">
    <property type="term" value="F:copper ion binding"/>
    <property type="evidence" value="ECO:0007669"/>
    <property type="project" value="InterPro"/>
</dbReference>
<evidence type="ECO:0000259" key="7">
    <source>
        <dbReference type="PROSITE" id="PS50937"/>
    </source>
</evidence>
<dbReference type="InterPro" id="IPR015358">
    <property type="entry name" value="Tscrpt_reg_MerR_DNA-bd"/>
</dbReference>
<dbReference type="Proteomes" id="UP000317078">
    <property type="component" value="Unassembled WGS sequence"/>
</dbReference>
<evidence type="ECO:0000256" key="4">
    <source>
        <dbReference type="ARBA" id="ARBA00023125"/>
    </source>
</evidence>
<dbReference type="PANTHER" id="PTHR30204:SF94">
    <property type="entry name" value="HEAVY METAL-DEPENDENT TRANSCRIPTIONAL REGULATOR HI_0293-RELATED"/>
    <property type="match status" value="1"/>
</dbReference>
<dbReference type="RefSeq" id="WP_140882855.1">
    <property type="nucleotide sequence ID" value="NZ_RCZP01000008.1"/>
</dbReference>
<dbReference type="Pfam" id="PF09278">
    <property type="entry name" value="MerR-DNA-bind"/>
    <property type="match status" value="1"/>
</dbReference>
<dbReference type="InterPro" id="IPR047057">
    <property type="entry name" value="MerR_fam"/>
</dbReference>
<dbReference type="NCBIfam" id="TIGR02044">
    <property type="entry name" value="CueR"/>
    <property type="match status" value="1"/>
</dbReference>
<dbReference type="InterPro" id="IPR011789">
    <property type="entry name" value="CueR"/>
</dbReference>
<dbReference type="PROSITE" id="PS00552">
    <property type="entry name" value="HTH_MERR_1"/>
    <property type="match status" value="1"/>
</dbReference>
<protein>
    <submittedName>
        <fullName evidence="8">Cu(I)-responsive transcriptional regulator</fullName>
    </submittedName>
</protein>
<dbReference type="GO" id="GO:0003700">
    <property type="term" value="F:DNA-binding transcription factor activity"/>
    <property type="evidence" value="ECO:0007669"/>
    <property type="project" value="InterPro"/>
</dbReference>
<evidence type="ECO:0000256" key="6">
    <source>
        <dbReference type="SAM" id="MobiDB-lite"/>
    </source>
</evidence>
<dbReference type="SUPFAM" id="SSF46955">
    <property type="entry name" value="Putative DNA-binding domain"/>
    <property type="match status" value="1"/>
</dbReference>
<gene>
    <name evidence="8" type="primary">cueR</name>
    <name evidence="8" type="ORF">EAH89_10855</name>
</gene>
<dbReference type="EMBL" id="RCZP01000008">
    <property type="protein sequence ID" value="TPG57423.1"/>
    <property type="molecule type" value="Genomic_DNA"/>
</dbReference>
<feature type="domain" description="HTH merR-type" evidence="7">
    <location>
        <begin position="1"/>
        <end position="69"/>
    </location>
</feature>
<organism evidence="8 9">
    <name type="scientific">Muricoccus nepalensis</name>
    <dbReference type="NCBI Taxonomy" id="1854500"/>
    <lineage>
        <taxon>Bacteria</taxon>
        <taxon>Pseudomonadati</taxon>
        <taxon>Pseudomonadota</taxon>
        <taxon>Alphaproteobacteria</taxon>
        <taxon>Acetobacterales</taxon>
        <taxon>Roseomonadaceae</taxon>
        <taxon>Muricoccus</taxon>
    </lineage>
</organism>
<dbReference type="InterPro" id="IPR009061">
    <property type="entry name" value="DNA-bd_dom_put_sf"/>
</dbReference>
<dbReference type="PANTHER" id="PTHR30204">
    <property type="entry name" value="REDOX-CYCLING DRUG-SENSING TRANSCRIPTIONAL ACTIVATOR SOXR"/>
    <property type="match status" value="1"/>
</dbReference>
<evidence type="ECO:0000313" key="9">
    <source>
        <dbReference type="Proteomes" id="UP000317078"/>
    </source>
</evidence>
<keyword evidence="5" id="KW-0804">Transcription</keyword>
<dbReference type="CDD" id="cd01108">
    <property type="entry name" value="HTH_CueR"/>
    <property type="match status" value="1"/>
</dbReference>
<dbReference type="AlphaFoldDB" id="A0A502G9N0"/>
<dbReference type="GO" id="GO:0005737">
    <property type="term" value="C:cytoplasm"/>
    <property type="evidence" value="ECO:0007669"/>
    <property type="project" value="UniProtKB-SubCell"/>
</dbReference>
<keyword evidence="2" id="KW-0963">Cytoplasm</keyword>
<feature type="region of interest" description="Disordered" evidence="6">
    <location>
        <begin position="131"/>
        <end position="163"/>
    </location>
</feature>
<dbReference type="OrthoDB" id="9802944at2"/>
<dbReference type="GO" id="GO:0045893">
    <property type="term" value="P:positive regulation of DNA-templated transcription"/>
    <property type="evidence" value="ECO:0007669"/>
    <property type="project" value="InterPro"/>
</dbReference>
<evidence type="ECO:0000256" key="5">
    <source>
        <dbReference type="ARBA" id="ARBA00023163"/>
    </source>
</evidence>
<sequence>MQIGQAARASGVSAKMLRYYESIGLLGRAGRTEAGYRVYSEADVKTLKFVRRARDLGLPLDRIKLLIGLWQDEDRASADVKRIATEHAAELRAKIGELTRMCEALEGMAAACHGDHRPECPILDEIAEGSSDLAAPSASAKGQRARREAPGATAHRANQGAMS</sequence>
<keyword evidence="9" id="KW-1185">Reference proteome</keyword>
<evidence type="ECO:0000313" key="8">
    <source>
        <dbReference type="EMBL" id="TPG57423.1"/>
    </source>
</evidence>
<reference evidence="8 9" key="1">
    <citation type="journal article" date="2019" name="Environ. Microbiol.">
        <title>Species interactions and distinct microbial communities in high Arctic permafrost affected cryosols are associated with the CH4 and CO2 gas fluxes.</title>
        <authorList>
            <person name="Altshuler I."/>
            <person name="Hamel J."/>
            <person name="Turney S."/>
            <person name="Magnuson E."/>
            <person name="Levesque R."/>
            <person name="Greer C."/>
            <person name="Whyte L.G."/>
        </authorList>
    </citation>
    <scope>NUCLEOTIDE SEQUENCE [LARGE SCALE GENOMIC DNA]</scope>
    <source>
        <strain evidence="8 9">S9.3B</strain>
    </source>
</reference>
<dbReference type="Gene3D" id="1.10.1660.10">
    <property type="match status" value="1"/>
</dbReference>
<dbReference type="Pfam" id="PF00376">
    <property type="entry name" value="MerR"/>
    <property type="match status" value="1"/>
</dbReference>
<dbReference type="SMART" id="SM00422">
    <property type="entry name" value="HTH_MERR"/>
    <property type="match status" value="1"/>
</dbReference>
<proteinExistence type="predicted"/>
<comment type="caution">
    <text evidence="8">The sequence shown here is derived from an EMBL/GenBank/DDBJ whole genome shotgun (WGS) entry which is preliminary data.</text>
</comment>